<keyword evidence="2" id="KW-1185">Reference proteome</keyword>
<reference evidence="1" key="1">
    <citation type="submission" date="2020-01" db="EMBL/GenBank/DDBJ databases">
        <authorList>
            <person name="Seo Y.L."/>
        </authorList>
    </citation>
    <scope>NUCLEOTIDE SEQUENCE</scope>
    <source>
        <strain evidence="1">R11</strain>
    </source>
</reference>
<dbReference type="AlphaFoldDB" id="A0A966DQY8"/>
<organism evidence="1 2">
    <name type="scientific">Mucilaginibacter agri</name>
    <dbReference type="NCBI Taxonomy" id="2695265"/>
    <lineage>
        <taxon>Bacteria</taxon>
        <taxon>Pseudomonadati</taxon>
        <taxon>Bacteroidota</taxon>
        <taxon>Sphingobacteriia</taxon>
        <taxon>Sphingobacteriales</taxon>
        <taxon>Sphingobacteriaceae</taxon>
        <taxon>Mucilaginibacter</taxon>
    </lineage>
</organism>
<dbReference type="EMBL" id="WWEO01000031">
    <property type="protein sequence ID" value="NCD67930.1"/>
    <property type="molecule type" value="Genomic_DNA"/>
</dbReference>
<comment type="caution">
    <text evidence="1">The sequence shown here is derived from an EMBL/GenBank/DDBJ whole genome shotgun (WGS) entry which is preliminary data.</text>
</comment>
<name>A0A966DQY8_9SPHI</name>
<dbReference type="Proteomes" id="UP000638732">
    <property type="component" value="Unassembled WGS sequence"/>
</dbReference>
<sequence length="268" mass="29980">MKTLTILSHRILFLLFYIAMFTCTAVAQKLELSANVNSGLFNYVGSSASNSGYYYGLYNNQFTLPNPYGTKLTASYGLNVQGQMIYKNGFIMGLQTGYDFLNSKQDLSYPIYIDYLATASTLIAASYRTGYGSAKVNTQFINLNPYFGYRIGRKSVTVDITGGADFGFQTANRQSVTIYSTAAGQPENHYSRHVDDKITDIRLKGGVAIGYKKFSLNLSYAHGLTNYIKNEDYYAVPVLYTTAGDTYSPQKMHAYSQLIRFGLGYRFY</sequence>
<proteinExistence type="predicted"/>
<evidence type="ECO:0000313" key="2">
    <source>
        <dbReference type="Proteomes" id="UP000638732"/>
    </source>
</evidence>
<accession>A0A966DQY8</accession>
<reference evidence="1" key="2">
    <citation type="submission" date="2020-10" db="EMBL/GenBank/DDBJ databases">
        <title>Mucilaginibacter sp. nov., isolated from soil.</title>
        <authorList>
            <person name="Jeon C.O."/>
        </authorList>
    </citation>
    <scope>NUCLEOTIDE SEQUENCE</scope>
    <source>
        <strain evidence="1">R11</strain>
    </source>
</reference>
<gene>
    <name evidence="1" type="ORF">GSY63_01015</name>
</gene>
<protein>
    <submittedName>
        <fullName evidence="1">Outer membrane beta-barrel protein</fullName>
    </submittedName>
</protein>
<dbReference type="RefSeq" id="WP_166583957.1">
    <property type="nucleotide sequence ID" value="NZ_WWEO01000031.1"/>
</dbReference>
<evidence type="ECO:0000313" key="1">
    <source>
        <dbReference type="EMBL" id="NCD67930.1"/>
    </source>
</evidence>